<proteinExistence type="predicted"/>
<evidence type="ECO:0000313" key="2">
    <source>
        <dbReference type="Proteomes" id="UP000401081"/>
    </source>
</evidence>
<reference evidence="1 2" key="1">
    <citation type="submission" date="2019-03" db="EMBL/GenBank/DDBJ databases">
        <authorList>
            <consortium name="Pathogen Informatics"/>
        </authorList>
    </citation>
    <scope>NUCLEOTIDE SEQUENCE [LARGE SCALE GENOMIC DNA]</scope>
    <source>
        <strain evidence="1 2">NCTC12993</strain>
    </source>
</reference>
<dbReference type="AlphaFoldDB" id="A0A485A5A8"/>
<name>A0A485A5A8_KLUCR</name>
<dbReference type="GO" id="GO:0009279">
    <property type="term" value="C:cell outer membrane"/>
    <property type="evidence" value="ECO:0007669"/>
    <property type="project" value="TreeGrafter"/>
</dbReference>
<protein>
    <submittedName>
        <fullName evidence="1">Outer membrane usher protein fimD</fullName>
    </submittedName>
</protein>
<dbReference type="GO" id="GO:0015473">
    <property type="term" value="F:fimbrial usher porin activity"/>
    <property type="evidence" value="ECO:0007669"/>
    <property type="project" value="InterPro"/>
</dbReference>
<dbReference type="InterPro" id="IPR000015">
    <property type="entry name" value="Fimb_usher"/>
</dbReference>
<dbReference type="PANTHER" id="PTHR30451:SF21">
    <property type="entry name" value="FIMBRIAL USHER DOMAIN-CONTAINING PROTEIN YDET-RELATED"/>
    <property type="match status" value="1"/>
</dbReference>
<dbReference type="Proteomes" id="UP000401081">
    <property type="component" value="Unassembled WGS sequence"/>
</dbReference>
<dbReference type="EMBL" id="CAADJD010000001">
    <property type="protein sequence ID" value="VFS54948.1"/>
    <property type="molecule type" value="Genomic_DNA"/>
</dbReference>
<dbReference type="PANTHER" id="PTHR30451">
    <property type="entry name" value="OUTER MEMBRANE USHER PROTEIN"/>
    <property type="match status" value="1"/>
</dbReference>
<gene>
    <name evidence="1" type="primary">fimD_1</name>
    <name evidence="1" type="ORF">NCTC12993_00103</name>
</gene>
<dbReference type="Pfam" id="PF00577">
    <property type="entry name" value="Usher"/>
    <property type="match status" value="1"/>
</dbReference>
<sequence>MTETIMVDSVYTYVSRDIKVLKSQLTMGDNNTKNDVFDSFAFRGAELASDGRHDARQHEKLCAGDSRYCEKATPW</sequence>
<dbReference type="GO" id="GO:0009297">
    <property type="term" value="P:pilus assembly"/>
    <property type="evidence" value="ECO:0007669"/>
    <property type="project" value="InterPro"/>
</dbReference>
<accession>A0A485A5A8</accession>
<evidence type="ECO:0000313" key="1">
    <source>
        <dbReference type="EMBL" id="VFS54948.1"/>
    </source>
</evidence>
<keyword evidence="2" id="KW-1185">Reference proteome</keyword>
<organism evidence="1 2">
    <name type="scientific">Kluyvera cryocrescens</name>
    <name type="common">Kluyvera citrophila</name>
    <dbReference type="NCBI Taxonomy" id="580"/>
    <lineage>
        <taxon>Bacteria</taxon>
        <taxon>Pseudomonadati</taxon>
        <taxon>Pseudomonadota</taxon>
        <taxon>Gammaproteobacteria</taxon>
        <taxon>Enterobacterales</taxon>
        <taxon>Enterobacteriaceae</taxon>
        <taxon>Kluyvera</taxon>
    </lineage>
</organism>